<dbReference type="Proteomes" id="UP000468388">
    <property type="component" value="Unassembled WGS sequence"/>
</dbReference>
<keyword evidence="4" id="KW-1185">Reference proteome</keyword>
<dbReference type="EMBL" id="WRXO01000015">
    <property type="protein sequence ID" value="MVT45079.1"/>
    <property type="molecule type" value="Genomic_DNA"/>
</dbReference>
<feature type="transmembrane region" description="Helical" evidence="1">
    <location>
        <begin position="20"/>
        <end position="38"/>
    </location>
</feature>
<reference evidence="3 4" key="1">
    <citation type="submission" date="2019-12" db="EMBL/GenBank/DDBJ databases">
        <title>The draft genomic sequence of strain Chitinophaga oryziterrae JCM 16595.</title>
        <authorList>
            <person name="Zhang X."/>
        </authorList>
    </citation>
    <scope>NUCLEOTIDE SEQUENCE [LARGE SCALE GENOMIC DNA]</scope>
    <source>
        <strain evidence="3 4">JCM 16595</strain>
    </source>
</reference>
<dbReference type="InterPro" id="IPR041657">
    <property type="entry name" value="HTH_17"/>
</dbReference>
<organism evidence="3 4">
    <name type="scientific">Chitinophaga oryziterrae</name>
    <dbReference type="NCBI Taxonomy" id="1031224"/>
    <lineage>
        <taxon>Bacteria</taxon>
        <taxon>Pseudomonadati</taxon>
        <taxon>Bacteroidota</taxon>
        <taxon>Chitinophagia</taxon>
        <taxon>Chitinophagales</taxon>
        <taxon>Chitinophagaceae</taxon>
        <taxon>Chitinophaga</taxon>
    </lineage>
</organism>
<dbReference type="Pfam" id="PF12728">
    <property type="entry name" value="HTH_17"/>
    <property type="match status" value="1"/>
</dbReference>
<sequence>MRDVKKNFADFVHVRTRLYISGKVVFGVVISSFLQHILTHKTKNMREEQDEIRRRLDVLETKIDLLLQMARDDGSKHPPLSIEQAASYLHLSVSRIYCLISEGQLHPLQRKKYGRILFRPSDLQEYLTQQENKAA</sequence>
<name>A0A6N8JKZ1_9BACT</name>
<keyword evidence="1" id="KW-0812">Transmembrane</keyword>
<proteinExistence type="predicted"/>
<evidence type="ECO:0000259" key="2">
    <source>
        <dbReference type="Pfam" id="PF12728"/>
    </source>
</evidence>
<dbReference type="AlphaFoldDB" id="A0A6N8JKZ1"/>
<evidence type="ECO:0000256" key="1">
    <source>
        <dbReference type="SAM" id="Phobius"/>
    </source>
</evidence>
<evidence type="ECO:0000313" key="3">
    <source>
        <dbReference type="EMBL" id="MVT45079.1"/>
    </source>
</evidence>
<comment type="caution">
    <text evidence="3">The sequence shown here is derived from an EMBL/GenBank/DDBJ whole genome shotgun (WGS) entry which is preliminary data.</text>
</comment>
<gene>
    <name evidence="3" type="ORF">GO495_31115</name>
</gene>
<keyword evidence="1" id="KW-1133">Transmembrane helix</keyword>
<feature type="domain" description="Helix-turn-helix" evidence="2">
    <location>
        <begin position="80"/>
        <end position="130"/>
    </location>
</feature>
<accession>A0A6N8JKZ1</accession>
<keyword evidence="1" id="KW-0472">Membrane</keyword>
<evidence type="ECO:0000313" key="4">
    <source>
        <dbReference type="Proteomes" id="UP000468388"/>
    </source>
</evidence>
<protein>
    <submittedName>
        <fullName evidence="3">Helix-turn-helix domain-containing protein</fullName>
    </submittedName>
</protein>